<feature type="compositionally biased region" description="Basic and acidic residues" evidence="1">
    <location>
        <begin position="116"/>
        <end position="146"/>
    </location>
</feature>
<organism evidence="2">
    <name type="scientific">Tetraselmis chuii</name>
    <dbReference type="NCBI Taxonomy" id="63592"/>
    <lineage>
        <taxon>Eukaryota</taxon>
        <taxon>Viridiplantae</taxon>
        <taxon>Chlorophyta</taxon>
        <taxon>core chlorophytes</taxon>
        <taxon>Chlorodendrophyceae</taxon>
        <taxon>Chlorodendrales</taxon>
        <taxon>Chlorodendraceae</taxon>
        <taxon>Tetraselmis</taxon>
    </lineage>
</organism>
<evidence type="ECO:0008006" key="3">
    <source>
        <dbReference type="Google" id="ProtNLM"/>
    </source>
</evidence>
<gene>
    <name evidence="2" type="ORF">TCHU04912_LOCUS13045</name>
</gene>
<protein>
    <recommendedName>
        <fullName evidence="3">Casein kinase substrate phosphoprotein PP28 domain-containing protein</fullName>
    </recommendedName>
</protein>
<accession>A0A7S1X5D5</accession>
<reference evidence="2" key="1">
    <citation type="submission" date="2021-01" db="EMBL/GenBank/DDBJ databases">
        <authorList>
            <person name="Corre E."/>
            <person name="Pelletier E."/>
            <person name="Niang G."/>
            <person name="Scheremetjew M."/>
            <person name="Finn R."/>
            <person name="Kale V."/>
            <person name="Holt S."/>
            <person name="Cochrane G."/>
            <person name="Meng A."/>
            <person name="Brown T."/>
            <person name="Cohen L."/>
        </authorList>
    </citation>
    <scope>NUCLEOTIDE SEQUENCE</scope>
    <source>
        <strain evidence="2">PLY429</strain>
    </source>
</reference>
<name>A0A7S1X5D5_9CHLO</name>
<evidence type="ECO:0000256" key="1">
    <source>
        <dbReference type="SAM" id="MobiDB-lite"/>
    </source>
</evidence>
<evidence type="ECO:0000313" key="2">
    <source>
        <dbReference type="EMBL" id="CAD9210806.1"/>
    </source>
</evidence>
<feature type="compositionally biased region" description="Basic and acidic residues" evidence="1">
    <location>
        <begin position="29"/>
        <end position="40"/>
    </location>
</feature>
<dbReference type="AlphaFoldDB" id="A0A7S1X5D5"/>
<feature type="region of interest" description="Disordered" evidence="1">
    <location>
        <begin position="1"/>
        <end position="168"/>
    </location>
</feature>
<proteinExistence type="predicted"/>
<sequence length="168" mass="18556">MGKSRGRGGGRGGGGAKRPPHVCEEEEEYIRSLEGQDPRAGRMPSDSEESDEGERIGPVDHQPVISRQRGSGQSATVGMLPPSDSESSDEEEVAPPPPQQEAPRRRKDDMDEPDPEQVRKDIERLQLIKEKREKERQARIEREGWDRFAPVSETNKPPAGGAPRTADA</sequence>
<dbReference type="EMBL" id="HBGG01025185">
    <property type="protein sequence ID" value="CAD9210806.1"/>
    <property type="molecule type" value="Transcribed_RNA"/>
</dbReference>